<organism evidence="1 2">
    <name type="scientific">Paecilomyces lecythidis</name>
    <dbReference type="NCBI Taxonomy" id="3004212"/>
    <lineage>
        <taxon>Eukaryota</taxon>
        <taxon>Fungi</taxon>
        <taxon>Dikarya</taxon>
        <taxon>Ascomycota</taxon>
        <taxon>Pezizomycotina</taxon>
        <taxon>Eurotiomycetes</taxon>
        <taxon>Eurotiomycetidae</taxon>
        <taxon>Eurotiales</taxon>
        <taxon>Thermoascaceae</taxon>
        <taxon>Paecilomyces</taxon>
    </lineage>
</organism>
<dbReference type="PANTHER" id="PTHR47425">
    <property type="entry name" value="FARB-RELATED"/>
    <property type="match status" value="1"/>
</dbReference>
<name>A0ABR3XXS8_9EURO</name>
<evidence type="ECO:0000313" key="2">
    <source>
        <dbReference type="Proteomes" id="UP001583193"/>
    </source>
</evidence>
<sequence>MGRPMRINFGDCDVPMPDASDSDKLLRGITVNVREKYIPEGIKDLSQLWVELLDLTVALANVLSVHYRVKSTTASFIEVDRAEQNIRACCRPRDYLKYSSDRVVVLHIYHLELYMESVILTLYRPHLLESGQDNALAASKEWRAVMQQKVQAAAANINSILENLIIADMLGICQAIICIALVPAMQVHLLNMASVKPLVRGMGCHNLDLCIMVANELRKTYFGAEILHKMFSYAQKQILNRGANETERGHQKGSCMSTVEDLTLGQADDGNRGISKEPDTFSLSWYPLASLEDFFSLDDYALSNIGEQRDIG</sequence>
<accession>A0ABR3XXS8</accession>
<evidence type="ECO:0000313" key="1">
    <source>
        <dbReference type="EMBL" id="KAL1880362.1"/>
    </source>
</evidence>
<dbReference type="EMBL" id="JAVDPF010000009">
    <property type="protein sequence ID" value="KAL1880362.1"/>
    <property type="molecule type" value="Genomic_DNA"/>
</dbReference>
<reference evidence="1 2" key="1">
    <citation type="journal article" date="2024" name="IMA Fungus">
        <title>IMA Genome - F19 : A genome assembly and annotation guide to empower mycologists, including annotated draft genome sequences of Ceratocystis pirilliformis, Diaporthe australafricana, Fusarium ophioides, Paecilomyces lecythidis, and Sporothrix stenoceras.</title>
        <authorList>
            <person name="Aylward J."/>
            <person name="Wilson A.M."/>
            <person name="Visagie C.M."/>
            <person name="Spraker J."/>
            <person name="Barnes I."/>
            <person name="Buitendag C."/>
            <person name="Ceriani C."/>
            <person name="Del Mar Angel L."/>
            <person name="du Plessis D."/>
            <person name="Fuchs T."/>
            <person name="Gasser K."/>
            <person name="Kramer D."/>
            <person name="Li W."/>
            <person name="Munsamy K."/>
            <person name="Piso A."/>
            <person name="Price J.L."/>
            <person name="Sonnekus B."/>
            <person name="Thomas C."/>
            <person name="van der Nest A."/>
            <person name="van Dijk A."/>
            <person name="van Heerden A."/>
            <person name="van Vuuren N."/>
            <person name="Yilmaz N."/>
            <person name="Duong T.A."/>
            <person name="van der Merwe N.A."/>
            <person name="Wingfield M.J."/>
            <person name="Wingfield B.D."/>
        </authorList>
    </citation>
    <scope>NUCLEOTIDE SEQUENCE [LARGE SCALE GENOMIC DNA]</scope>
    <source>
        <strain evidence="1 2">CMW 18167</strain>
    </source>
</reference>
<dbReference type="Proteomes" id="UP001583193">
    <property type="component" value="Unassembled WGS sequence"/>
</dbReference>
<comment type="caution">
    <text evidence="1">The sequence shown here is derived from an EMBL/GenBank/DDBJ whole genome shotgun (WGS) entry which is preliminary data.</text>
</comment>
<keyword evidence="2" id="KW-1185">Reference proteome</keyword>
<dbReference type="InterPro" id="IPR052761">
    <property type="entry name" value="Fungal_Detox/Toxin_TFs"/>
</dbReference>
<dbReference type="CDD" id="cd12148">
    <property type="entry name" value="fungal_TF_MHR"/>
    <property type="match status" value="1"/>
</dbReference>
<gene>
    <name evidence="1" type="ORF">Plec18167_003766</name>
</gene>
<protein>
    <submittedName>
        <fullName evidence="1">Uncharacterized protein</fullName>
    </submittedName>
</protein>
<dbReference type="PANTHER" id="PTHR47425:SF3">
    <property type="entry name" value="ZN(II)2CYS6 TRANSCRIPTION FACTOR (EUROFUNG)"/>
    <property type="match status" value="1"/>
</dbReference>
<proteinExistence type="predicted"/>